<proteinExistence type="predicted"/>
<sequence>MFRQTLCLLLLVTGAVSAQTAESAGGANSEPGPLFAHIWRITSAMSNSASASIYIFMPGGTLLETSCVETYRIATWKANPKVPDAIDVTEDGRLAFTAIISAVDDQSLHLRQTLAFGSREVREMTFTAIDKEFVCPDLPR</sequence>
<reference evidence="2 3" key="1">
    <citation type="journal article" date="2018" name="Front. Microbiol.">
        <title>Hydrolytic Capabilities as a Key to Environmental Success: Chitinolytic and Cellulolytic Acidobacteria From Acidic Sub-arctic Soils and Boreal Peatlands.</title>
        <authorList>
            <person name="Belova S.E."/>
            <person name="Ravin N.V."/>
            <person name="Pankratov T.A."/>
            <person name="Rakitin A.L."/>
            <person name="Ivanova A.A."/>
            <person name="Beletsky A.V."/>
            <person name="Mardanov A.V."/>
            <person name="Sinninghe Damste J.S."/>
            <person name="Dedysh S.N."/>
        </authorList>
    </citation>
    <scope>NUCLEOTIDE SEQUENCE [LARGE SCALE GENOMIC DNA]</scope>
    <source>
        <strain evidence="2 3">SBC82</strain>
    </source>
</reference>
<dbReference type="AlphaFoldDB" id="A0A2Z5G4U6"/>
<dbReference type="EMBL" id="CP030840">
    <property type="protein sequence ID" value="AXC14172.1"/>
    <property type="molecule type" value="Genomic_DNA"/>
</dbReference>
<gene>
    <name evidence="2" type="ORF">ACPOL_4910</name>
</gene>
<dbReference type="RefSeq" id="WP_114209001.1">
    <property type="nucleotide sequence ID" value="NZ_CP030840.1"/>
</dbReference>
<dbReference type="KEGG" id="abas:ACPOL_4910"/>
<evidence type="ECO:0000256" key="1">
    <source>
        <dbReference type="SAM" id="SignalP"/>
    </source>
</evidence>
<evidence type="ECO:0000313" key="3">
    <source>
        <dbReference type="Proteomes" id="UP000253606"/>
    </source>
</evidence>
<keyword evidence="3" id="KW-1185">Reference proteome</keyword>
<accession>A0A2Z5G4U6</accession>
<protein>
    <submittedName>
        <fullName evidence="2">Uncharacterized protein</fullName>
    </submittedName>
</protein>
<feature type="signal peptide" evidence="1">
    <location>
        <begin position="1"/>
        <end position="18"/>
    </location>
</feature>
<feature type="chain" id="PRO_5016376706" evidence="1">
    <location>
        <begin position="19"/>
        <end position="140"/>
    </location>
</feature>
<organism evidence="2 3">
    <name type="scientific">Acidisarcina polymorpha</name>
    <dbReference type="NCBI Taxonomy" id="2211140"/>
    <lineage>
        <taxon>Bacteria</taxon>
        <taxon>Pseudomonadati</taxon>
        <taxon>Acidobacteriota</taxon>
        <taxon>Terriglobia</taxon>
        <taxon>Terriglobales</taxon>
        <taxon>Acidobacteriaceae</taxon>
        <taxon>Acidisarcina</taxon>
    </lineage>
</organism>
<name>A0A2Z5G4U6_9BACT</name>
<keyword evidence="1" id="KW-0732">Signal</keyword>
<dbReference type="OrthoDB" id="532633at2"/>
<evidence type="ECO:0000313" key="2">
    <source>
        <dbReference type="EMBL" id="AXC14172.1"/>
    </source>
</evidence>
<dbReference type="Proteomes" id="UP000253606">
    <property type="component" value="Chromosome"/>
</dbReference>